<feature type="transmembrane region" description="Helical" evidence="1">
    <location>
        <begin position="15"/>
        <end position="37"/>
    </location>
</feature>
<dbReference type="Proteomes" id="UP000696573">
    <property type="component" value="Unassembled WGS sequence"/>
</dbReference>
<name>A0A9N9V1G3_9HYPO</name>
<accession>A0A9N9V1G3</accession>
<protein>
    <submittedName>
        <fullName evidence="2">Uncharacterized protein</fullName>
    </submittedName>
</protein>
<keyword evidence="1" id="KW-0472">Membrane</keyword>
<reference evidence="2" key="1">
    <citation type="submission" date="2021-10" db="EMBL/GenBank/DDBJ databases">
        <authorList>
            <person name="Piombo E."/>
        </authorList>
    </citation>
    <scope>NUCLEOTIDE SEQUENCE</scope>
</reference>
<keyword evidence="1" id="KW-0812">Transmembrane</keyword>
<evidence type="ECO:0000313" key="3">
    <source>
        <dbReference type="Proteomes" id="UP000696573"/>
    </source>
</evidence>
<keyword evidence="3" id="KW-1185">Reference proteome</keyword>
<gene>
    <name evidence="2" type="ORF">CRHIZ90672A_00007336</name>
</gene>
<organism evidence="2 3">
    <name type="scientific">Clonostachys rhizophaga</name>
    <dbReference type="NCBI Taxonomy" id="160324"/>
    <lineage>
        <taxon>Eukaryota</taxon>
        <taxon>Fungi</taxon>
        <taxon>Dikarya</taxon>
        <taxon>Ascomycota</taxon>
        <taxon>Pezizomycotina</taxon>
        <taxon>Sordariomycetes</taxon>
        <taxon>Hypocreomycetidae</taxon>
        <taxon>Hypocreales</taxon>
        <taxon>Bionectriaceae</taxon>
        <taxon>Clonostachys</taxon>
    </lineage>
</organism>
<evidence type="ECO:0000256" key="1">
    <source>
        <dbReference type="SAM" id="Phobius"/>
    </source>
</evidence>
<keyword evidence="1" id="KW-1133">Transmembrane helix</keyword>
<proteinExistence type="predicted"/>
<evidence type="ECO:0000313" key="2">
    <source>
        <dbReference type="EMBL" id="CAH0016157.1"/>
    </source>
</evidence>
<dbReference type="OrthoDB" id="5426165at2759"/>
<dbReference type="AlphaFoldDB" id="A0A9N9V1G3"/>
<dbReference type="PANTHER" id="PTHR40623">
    <property type="entry name" value="INTEGRAL MEMBRANE PROTEIN"/>
    <property type="match status" value="1"/>
</dbReference>
<dbReference type="EMBL" id="CABFNQ020000461">
    <property type="protein sequence ID" value="CAH0016157.1"/>
    <property type="molecule type" value="Genomic_DNA"/>
</dbReference>
<comment type="caution">
    <text evidence="2">The sequence shown here is derived from an EMBL/GenBank/DDBJ whole genome shotgun (WGS) entry which is preliminary data.</text>
</comment>
<sequence>MGTTFFIGWELWQQMTFVVLACSIILVFILGLGKLWWTNRLIQKLELEDAEKKARQFDIRHCGIDYLRADDIPFGVRAIQRGIEVEGIWISQANTPDLSQVASSATLIGDQTDQAEGSKYKSSLPDMDITIHSDTTLGSGCNRNGNFSDAHLDYRSPRQSYRCPRHEPVKQLCVGLQNIATAPNSPSVPRVTSYVPRGARGDLIPAYEEQFVARNLKERGGLVKDQDEIKSTNYYQV</sequence>
<dbReference type="PANTHER" id="PTHR40623:SF2">
    <property type="entry name" value="INTEGRAL MEMBRANE PROTEIN"/>
    <property type="match status" value="1"/>
</dbReference>